<dbReference type="Pfam" id="PF10017">
    <property type="entry name" value="Methyltransf_33"/>
    <property type="match status" value="1"/>
</dbReference>
<dbReference type="InterPro" id="IPR019257">
    <property type="entry name" value="MeTrfase_dom"/>
</dbReference>
<dbReference type="EMBL" id="RBIN01000001">
    <property type="protein sequence ID" value="RKR07617.1"/>
    <property type="molecule type" value="Genomic_DNA"/>
</dbReference>
<reference evidence="4 5" key="1">
    <citation type="submission" date="2018-10" db="EMBL/GenBank/DDBJ databases">
        <title>Genomic Encyclopedia of Type Strains, Phase IV (KMG-IV): sequencing the most valuable type-strain genomes for metagenomic binning, comparative biology and taxonomic classification.</title>
        <authorList>
            <person name="Goeker M."/>
        </authorList>
    </citation>
    <scope>NUCLEOTIDE SEQUENCE [LARGE SCALE GENOMIC DNA]</scope>
    <source>
        <strain evidence="4 5">DSM 23229</strain>
    </source>
</reference>
<dbReference type="InterPro" id="IPR017804">
    <property type="entry name" value="MeTrfase_EgtD-like"/>
</dbReference>
<dbReference type="InterPro" id="IPR051128">
    <property type="entry name" value="EgtD_Methyltrsf_superfamily"/>
</dbReference>
<feature type="domain" description="Histidine-specific methyltransferase SAM-dependent" evidence="3">
    <location>
        <begin position="27"/>
        <end position="325"/>
    </location>
</feature>
<dbReference type="SUPFAM" id="SSF53335">
    <property type="entry name" value="S-adenosyl-L-methionine-dependent methyltransferases"/>
    <property type="match status" value="1"/>
</dbReference>
<protein>
    <submittedName>
        <fullName evidence="4">Dimethylhistidine N-methyltransferase</fullName>
    </submittedName>
</protein>
<dbReference type="PIRSF" id="PIRSF018005">
    <property type="entry name" value="UCP018005"/>
    <property type="match status" value="1"/>
</dbReference>
<dbReference type="OrthoDB" id="5289726at2"/>
<organism evidence="4 5">
    <name type="scientific">Kushneria sinocarnis</name>
    <dbReference type="NCBI Taxonomy" id="595502"/>
    <lineage>
        <taxon>Bacteria</taxon>
        <taxon>Pseudomonadati</taxon>
        <taxon>Pseudomonadota</taxon>
        <taxon>Gammaproteobacteria</taxon>
        <taxon>Oceanospirillales</taxon>
        <taxon>Halomonadaceae</taxon>
        <taxon>Kushneria</taxon>
    </lineage>
</organism>
<evidence type="ECO:0000259" key="3">
    <source>
        <dbReference type="Pfam" id="PF10017"/>
    </source>
</evidence>
<keyword evidence="5" id="KW-1185">Reference proteome</keyword>
<proteinExistence type="predicted"/>
<dbReference type="PANTHER" id="PTHR43397:SF1">
    <property type="entry name" value="ERGOTHIONEINE BIOSYNTHESIS PROTEIN 1"/>
    <property type="match status" value="1"/>
</dbReference>
<keyword evidence="2 4" id="KW-0808">Transferase</keyword>
<dbReference type="Proteomes" id="UP000281975">
    <property type="component" value="Unassembled WGS sequence"/>
</dbReference>
<gene>
    <name evidence="4" type="ORF">C7446_0432</name>
</gene>
<dbReference type="InterPro" id="IPR029063">
    <property type="entry name" value="SAM-dependent_MTases_sf"/>
</dbReference>
<dbReference type="GO" id="GO:0032259">
    <property type="term" value="P:methylation"/>
    <property type="evidence" value="ECO:0007669"/>
    <property type="project" value="UniProtKB-KW"/>
</dbReference>
<comment type="caution">
    <text evidence="4">The sequence shown here is derived from an EMBL/GenBank/DDBJ whole genome shotgun (WGS) entry which is preliminary data.</text>
</comment>
<evidence type="ECO:0000256" key="2">
    <source>
        <dbReference type="ARBA" id="ARBA00022679"/>
    </source>
</evidence>
<keyword evidence="1 4" id="KW-0489">Methyltransferase</keyword>
<dbReference type="GO" id="GO:0008168">
    <property type="term" value="F:methyltransferase activity"/>
    <property type="evidence" value="ECO:0007669"/>
    <property type="project" value="UniProtKB-KW"/>
</dbReference>
<evidence type="ECO:0000256" key="1">
    <source>
        <dbReference type="ARBA" id="ARBA00022603"/>
    </source>
</evidence>
<dbReference type="Gene3D" id="3.40.50.150">
    <property type="entry name" value="Vaccinia Virus protein VP39"/>
    <property type="match status" value="1"/>
</dbReference>
<dbReference type="AlphaFoldDB" id="A0A420X1J5"/>
<accession>A0A420X1J5</accession>
<sequence length="328" mass="36779">MARATDSRIRFHDLLDTSRAAASSLLEDARAGLGEPPRTLSPKHFYDQRGSELFDRICQQPEYYPTRTEEAILEAALPDITERVGRETTLIELGSGASRKIRLLLDALRPSRYAGIDISRDFLIDSTERLAVDYPWLDVHAICADFTTPLTLPAELADSERPVAFFPGSSIGNFSPDEASVMLDHLRELLPVGGGLLIGVDMIKSPAILEAAYNDAAGITAEFNRNLIRRLRDELGAEVDPADFDHRAFYNRDACRIEMHLVSRRDQRFMLGETPIELRRGESIHTEDSWKYSDAGFEEMAGQAGFAPVERWHDPEGLFGVYYFTRAA</sequence>
<dbReference type="RefSeq" id="WP_121170823.1">
    <property type="nucleotide sequence ID" value="NZ_RBIN01000001.1"/>
</dbReference>
<evidence type="ECO:0000313" key="4">
    <source>
        <dbReference type="EMBL" id="RKR07617.1"/>
    </source>
</evidence>
<dbReference type="NCBIfam" id="TIGR03438">
    <property type="entry name" value="egtD_ergothio"/>
    <property type="match status" value="1"/>
</dbReference>
<name>A0A420X1J5_9GAMM</name>
<evidence type="ECO:0000313" key="5">
    <source>
        <dbReference type="Proteomes" id="UP000281975"/>
    </source>
</evidence>
<dbReference type="PANTHER" id="PTHR43397">
    <property type="entry name" value="ERGOTHIONEINE BIOSYNTHESIS PROTEIN 1"/>
    <property type="match status" value="1"/>
</dbReference>
<dbReference type="InterPro" id="IPR035094">
    <property type="entry name" value="EgtD"/>
</dbReference>